<evidence type="ECO:0000256" key="1">
    <source>
        <dbReference type="SAM" id="MobiDB-lite"/>
    </source>
</evidence>
<dbReference type="EMBL" id="MU858076">
    <property type="protein sequence ID" value="KAK4215761.1"/>
    <property type="molecule type" value="Genomic_DNA"/>
</dbReference>
<keyword evidence="2" id="KW-1133">Transmembrane helix</keyword>
<reference evidence="3" key="1">
    <citation type="journal article" date="2023" name="Mol. Phylogenet. Evol.">
        <title>Genome-scale phylogeny and comparative genomics of the fungal order Sordariales.</title>
        <authorList>
            <person name="Hensen N."/>
            <person name="Bonometti L."/>
            <person name="Westerberg I."/>
            <person name="Brannstrom I.O."/>
            <person name="Guillou S."/>
            <person name="Cros-Aarteil S."/>
            <person name="Calhoun S."/>
            <person name="Haridas S."/>
            <person name="Kuo A."/>
            <person name="Mondo S."/>
            <person name="Pangilinan J."/>
            <person name="Riley R."/>
            <person name="LaButti K."/>
            <person name="Andreopoulos B."/>
            <person name="Lipzen A."/>
            <person name="Chen C."/>
            <person name="Yan M."/>
            <person name="Daum C."/>
            <person name="Ng V."/>
            <person name="Clum A."/>
            <person name="Steindorff A."/>
            <person name="Ohm R.A."/>
            <person name="Martin F."/>
            <person name="Silar P."/>
            <person name="Natvig D.O."/>
            <person name="Lalanne C."/>
            <person name="Gautier V."/>
            <person name="Ament-Velasquez S.L."/>
            <person name="Kruys A."/>
            <person name="Hutchinson M.I."/>
            <person name="Powell A.J."/>
            <person name="Barry K."/>
            <person name="Miller A.N."/>
            <person name="Grigoriev I.V."/>
            <person name="Debuchy R."/>
            <person name="Gladieux P."/>
            <person name="Hiltunen Thoren M."/>
            <person name="Johannesson H."/>
        </authorList>
    </citation>
    <scope>NUCLEOTIDE SEQUENCE</scope>
    <source>
        <strain evidence="3">PSN293</strain>
    </source>
</reference>
<keyword evidence="2" id="KW-0812">Transmembrane</keyword>
<dbReference type="AlphaFoldDB" id="A0AAN6YCX9"/>
<evidence type="ECO:0000313" key="3">
    <source>
        <dbReference type="EMBL" id="KAK4215761.1"/>
    </source>
</evidence>
<accession>A0AAN6YCX9</accession>
<protein>
    <submittedName>
        <fullName evidence="3">Uncharacterized protein</fullName>
    </submittedName>
</protein>
<reference evidence="3" key="2">
    <citation type="submission" date="2023-05" db="EMBL/GenBank/DDBJ databases">
        <authorList>
            <consortium name="Lawrence Berkeley National Laboratory"/>
            <person name="Steindorff A."/>
            <person name="Hensen N."/>
            <person name="Bonometti L."/>
            <person name="Westerberg I."/>
            <person name="Brannstrom I.O."/>
            <person name="Guillou S."/>
            <person name="Cros-Aarteil S."/>
            <person name="Calhoun S."/>
            <person name="Haridas S."/>
            <person name="Kuo A."/>
            <person name="Mondo S."/>
            <person name="Pangilinan J."/>
            <person name="Riley R."/>
            <person name="Labutti K."/>
            <person name="Andreopoulos B."/>
            <person name="Lipzen A."/>
            <person name="Chen C."/>
            <person name="Yanf M."/>
            <person name="Daum C."/>
            <person name="Ng V."/>
            <person name="Clum A."/>
            <person name="Ohm R."/>
            <person name="Martin F."/>
            <person name="Silar P."/>
            <person name="Natvig D."/>
            <person name="Lalanne C."/>
            <person name="Gautier V."/>
            <person name="Ament-Velasquez S.L."/>
            <person name="Kruys A."/>
            <person name="Hutchinson M.I."/>
            <person name="Powell A.J."/>
            <person name="Barry K."/>
            <person name="Miller A.N."/>
            <person name="Grigoriev I.V."/>
            <person name="Debuchy R."/>
            <person name="Gladieux P."/>
            <person name="Thoren M.H."/>
            <person name="Johannesson H."/>
        </authorList>
    </citation>
    <scope>NUCLEOTIDE SEQUENCE</scope>
    <source>
        <strain evidence="3">PSN293</strain>
    </source>
</reference>
<dbReference type="Proteomes" id="UP001301769">
    <property type="component" value="Unassembled WGS sequence"/>
</dbReference>
<evidence type="ECO:0000313" key="4">
    <source>
        <dbReference type="Proteomes" id="UP001301769"/>
    </source>
</evidence>
<gene>
    <name evidence="3" type="ORF">QBC37DRAFT_371666</name>
</gene>
<keyword evidence="4" id="KW-1185">Reference proteome</keyword>
<feature type="transmembrane region" description="Helical" evidence="2">
    <location>
        <begin position="55"/>
        <end position="79"/>
    </location>
</feature>
<feature type="region of interest" description="Disordered" evidence="1">
    <location>
        <begin position="92"/>
        <end position="143"/>
    </location>
</feature>
<evidence type="ECO:0000256" key="2">
    <source>
        <dbReference type="SAM" id="Phobius"/>
    </source>
</evidence>
<comment type="caution">
    <text evidence="3">The sequence shown here is derived from an EMBL/GenBank/DDBJ whole genome shotgun (WGS) entry which is preliminary data.</text>
</comment>
<name>A0AAN6YCX9_9PEZI</name>
<keyword evidence="2" id="KW-0472">Membrane</keyword>
<proteinExistence type="predicted"/>
<sequence length="197" mass="21370">MAPVLPSLSESLRNTTAFAAMIPLLQPRDQTDNGSATPPECSCPPALSHSAVGGIIAATVIVVFIFAVSLCGCCSIMMYQAEKTTRARLKYGPKTPAETPAKKQPVAEGSSTAEPSAHIAAPQLATNSVPSTNPTSADKTEQCFNVPDMGIEMGYLLERQKKVQVRRDRLLELERLDREPEFLREQLRRRGGHDAVH</sequence>
<feature type="compositionally biased region" description="Polar residues" evidence="1">
    <location>
        <begin position="124"/>
        <end position="137"/>
    </location>
</feature>
<organism evidence="3 4">
    <name type="scientific">Rhypophila decipiens</name>
    <dbReference type="NCBI Taxonomy" id="261697"/>
    <lineage>
        <taxon>Eukaryota</taxon>
        <taxon>Fungi</taxon>
        <taxon>Dikarya</taxon>
        <taxon>Ascomycota</taxon>
        <taxon>Pezizomycotina</taxon>
        <taxon>Sordariomycetes</taxon>
        <taxon>Sordariomycetidae</taxon>
        <taxon>Sordariales</taxon>
        <taxon>Naviculisporaceae</taxon>
        <taxon>Rhypophila</taxon>
    </lineage>
</organism>